<dbReference type="PANTHER" id="PTHR47691">
    <property type="entry name" value="REGULATOR-RELATED"/>
    <property type="match status" value="1"/>
</dbReference>
<dbReference type="InterPro" id="IPR027417">
    <property type="entry name" value="P-loop_NTPase"/>
</dbReference>
<feature type="region of interest" description="Disordered" evidence="1">
    <location>
        <begin position="471"/>
        <end position="513"/>
    </location>
</feature>
<dbReference type="Gene3D" id="1.25.40.10">
    <property type="entry name" value="Tetratricopeptide repeat domain"/>
    <property type="match status" value="1"/>
</dbReference>
<dbReference type="Gene3D" id="3.40.50.300">
    <property type="entry name" value="P-loop containing nucleotide triphosphate hydrolases"/>
    <property type="match status" value="1"/>
</dbReference>
<dbReference type="Proteomes" id="UP000696294">
    <property type="component" value="Unassembled WGS sequence"/>
</dbReference>
<sequence>MGRAAELGVLDEALSPTGARPGAETASPSALIWGPGGVGKTWLALHWTHRDAESFPDGLLHLDLRGHDPVTPPVTAEEAVLDLLLALGADPRTIPSAPEAQAALYRDMMAGRRMLVLIDDAPSTRHVRALLPGTPTSAVLITSRHELDVPAAARVPLGGLAEQEASRLLVRAIGTTRPHAVRDLLRRCAGLPLALGLAAARIATHPHLPLETPPTEPPPAPLSEPLAEQDAALRAAFEASWLGLGEDARRLLLALAPAPVPDVGLAAVASLAALPAARTSTLLRLLEAAHLVIQHRPGRYRMHDLVRLHTLRHAGPASTTGALRRLVDHYMYTAHHGAITLAPRARPITMSRPAPGVHPALPATGQDALDWFDTERDCLLTLLRWTADQDWNEDAWRIAWSMDEMLRRRGHLHDRVRVWESAVFAAERLGAADVQCLAYRRLAHAHEEAGEHAAALPARRRALALAAHLRDRREQAQTHRTSAFPSRAGVEAAHPHSDVPPARLDTAPARSDA</sequence>
<evidence type="ECO:0008006" key="4">
    <source>
        <dbReference type="Google" id="ProtNLM"/>
    </source>
</evidence>
<dbReference type="PANTHER" id="PTHR47691:SF3">
    <property type="entry name" value="HTH-TYPE TRANSCRIPTIONAL REGULATOR RV0890C-RELATED"/>
    <property type="match status" value="1"/>
</dbReference>
<comment type="caution">
    <text evidence="2">The sequence shown here is derived from an EMBL/GenBank/DDBJ whole genome shotgun (WGS) entry which is preliminary data.</text>
</comment>
<dbReference type="PRINTS" id="PR00364">
    <property type="entry name" value="DISEASERSIST"/>
</dbReference>
<accession>A0ABX1B8Y8</accession>
<dbReference type="InterPro" id="IPR011990">
    <property type="entry name" value="TPR-like_helical_dom_sf"/>
</dbReference>
<evidence type="ECO:0000256" key="1">
    <source>
        <dbReference type="SAM" id="MobiDB-lite"/>
    </source>
</evidence>
<evidence type="ECO:0000313" key="3">
    <source>
        <dbReference type="Proteomes" id="UP000696294"/>
    </source>
</evidence>
<evidence type="ECO:0000313" key="2">
    <source>
        <dbReference type="EMBL" id="NJP92992.1"/>
    </source>
</evidence>
<dbReference type="SUPFAM" id="SSF52540">
    <property type="entry name" value="P-loop containing nucleoside triphosphate hydrolases"/>
    <property type="match status" value="1"/>
</dbReference>
<dbReference type="RefSeq" id="WP_168012729.1">
    <property type="nucleotide sequence ID" value="NZ_JAATEP010000020.1"/>
</dbReference>
<keyword evidence="3" id="KW-1185">Reference proteome</keyword>
<reference evidence="2 3" key="1">
    <citation type="submission" date="2020-03" db="EMBL/GenBank/DDBJ databases">
        <title>WGS of actinomycetes isolated from Thailand.</title>
        <authorList>
            <person name="Thawai C."/>
        </authorList>
    </citation>
    <scope>NUCLEOTIDE SEQUENCE [LARGE SCALE GENOMIC DNA]</scope>
    <source>
        <strain evidence="2 3">FMUSA5-5</strain>
    </source>
</reference>
<gene>
    <name evidence="2" type="ORF">HCN51_26680</name>
</gene>
<dbReference type="EMBL" id="JAATEP010000020">
    <property type="protein sequence ID" value="NJP92992.1"/>
    <property type="molecule type" value="Genomic_DNA"/>
</dbReference>
<organism evidence="2 3">
    <name type="scientific">Nonomuraea composti</name>
    <dbReference type="NCBI Taxonomy" id="2720023"/>
    <lineage>
        <taxon>Bacteria</taxon>
        <taxon>Bacillati</taxon>
        <taxon>Actinomycetota</taxon>
        <taxon>Actinomycetes</taxon>
        <taxon>Streptosporangiales</taxon>
        <taxon>Streptosporangiaceae</taxon>
        <taxon>Nonomuraea</taxon>
    </lineage>
</organism>
<name>A0ABX1B8Y8_9ACTN</name>
<protein>
    <recommendedName>
        <fullName evidence="4">NB-ARC domain-containing protein</fullName>
    </recommendedName>
</protein>
<proteinExistence type="predicted"/>